<dbReference type="Proteomes" id="UP000192273">
    <property type="component" value="Chromosome"/>
</dbReference>
<protein>
    <submittedName>
        <fullName evidence="1">Uncharacterized protein</fullName>
    </submittedName>
</protein>
<dbReference type="KEGG" id="rmm:ROSMUCSMR3_01139"/>
<name>A0A1V0RLK4_9RHOB</name>
<organism evidence="1 2">
    <name type="scientific">Roseovarius mucosus</name>
    <dbReference type="NCBI Taxonomy" id="215743"/>
    <lineage>
        <taxon>Bacteria</taxon>
        <taxon>Pseudomonadati</taxon>
        <taxon>Pseudomonadota</taxon>
        <taxon>Alphaproteobacteria</taxon>
        <taxon>Rhodobacterales</taxon>
        <taxon>Roseobacteraceae</taxon>
        <taxon>Roseovarius</taxon>
    </lineage>
</organism>
<evidence type="ECO:0000313" key="1">
    <source>
        <dbReference type="EMBL" id="ARE82634.1"/>
    </source>
</evidence>
<keyword evidence="2" id="KW-1185">Reference proteome</keyword>
<gene>
    <name evidence="1" type="ORF">ROSMUCSMR3_01139</name>
</gene>
<accession>A0A1V0RLK4</accession>
<dbReference type="OrthoDB" id="7364589at2"/>
<evidence type="ECO:0000313" key="2">
    <source>
        <dbReference type="Proteomes" id="UP000192273"/>
    </source>
</evidence>
<reference evidence="1 2" key="1">
    <citation type="submission" date="2017-03" db="EMBL/GenBank/DDBJ databases">
        <title>Genome Sequence of Roseovarius mucosus strain SMR3 Isolated from a culture of the Diatom Skeletonema marinoi.</title>
        <authorList>
            <person name="Topel M."/>
            <person name="Pinder M."/>
            <person name="Johansson O.N."/>
            <person name="Kourtchenko O."/>
            <person name="Godhe A."/>
            <person name="Clarke A.K."/>
        </authorList>
    </citation>
    <scope>NUCLEOTIDE SEQUENCE [LARGE SCALE GENOMIC DNA]</scope>
    <source>
        <strain evidence="1 2">SMR3</strain>
    </source>
</reference>
<dbReference type="AlphaFoldDB" id="A0A1V0RLK4"/>
<dbReference type="RefSeq" id="WP_081506702.1">
    <property type="nucleotide sequence ID" value="NZ_CP020474.1"/>
</dbReference>
<sequence>MRFSVQQIKYDFLYAIKEFDSDGTRWGVVTSPVPPSETLSRMGFDVADFIYLGKPAGTPRAAEIVKAFFIQRFGTVDSGQLEAEGTAEWVILFRSKESLPSKADLLEPLNSVGD</sequence>
<proteinExistence type="predicted"/>
<dbReference type="EMBL" id="CP020474">
    <property type="protein sequence ID" value="ARE82634.1"/>
    <property type="molecule type" value="Genomic_DNA"/>
</dbReference>